<protein>
    <submittedName>
        <fullName evidence="3">Type II toxin-antitoxin system Phd/YefM family antitoxin</fullName>
    </submittedName>
</protein>
<name>A0A4P6EDM5_9MICO</name>
<keyword evidence="4" id="KW-1185">Reference proteome</keyword>
<comment type="similarity">
    <text evidence="1">Belongs to the phD/YefM antitoxin family.</text>
</comment>
<evidence type="ECO:0000256" key="2">
    <source>
        <dbReference type="SAM" id="MobiDB-lite"/>
    </source>
</evidence>
<dbReference type="RefSeq" id="WP_129386671.1">
    <property type="nucleotide sequence ID" value="NZ_CP035494.1"/>
</dbReference>
<evidence type="ECO:0000313" key="3">
    <source>
        <dbReference type="EMBL" id="QAY59413.1"/>
    </source>
</evidence>
<dbReference type="OrthoDB" id="4419580at2"/>
<organism evidence="3 4">
    <name type="scientific">Microbacterium protaetiae</name>
    <dbReference type="NCBI Taxonomy" id="2509458"/>
    <lineage>
        <taxon>Bacteria</taxon>
        <taxon>Bacillati</taxon>
        <taxon>Actinomycetota</taxon>
        <taxon>Actinomycetes</taxon>
        <taxon>Micrococcales</taxon>
        <taxon>Microbacteriaceae</taxon>
        <taxon>Microbacterium</taxon>
    </lineage>
</organism>
<reference evidence="3 4" key="1">
    <citation type="submission" date="2019-01" db="EMBL/GenBank/DDBJ databases">
        <title>Genome sequencing of strain DFW100M-13.</title>
        <authorList>
            <person name="Heo J."/>
            <person name="Kim S.-J."/>
            <person name="Kim J.-S."/>
            <person name="Hong S.-B."/>
            <person name="Kwon S.-W."/>
        </authorList>
    </citation>
    <scope>NUCLEOTIDE SEQUENCE [LARGE SCALE GENOMIC DNA]</scope>
    <source>
        <strain evidence="3 4">DFW100M-13</strain>
    </source>
</reference>
<evidence type="ECO:0000256" key="1">
    <source>
        <dbReference type="ARBA" id="ARBA00009981"/>
    </source>
</evidence>
<dbReference type="InterPro" id="IPR036165">
    <property type="entry name" value="YefM-like_sf"/>
</dbReference>
<dbReference type="Gene3D" id="3.40.1620.10">
    <property type="entry name" value="YefM-like domain"/>
    <property type="match status" value="1"/>
</dbReference>
<dbReference type="Proteomes" id="UP000293995">
    <property type="component" value="Chromosome"/>
</dbReference>
<dbReference type="EMBL" id="CP035494">
    <property type="protein sequence ID" value="QAY59413.1"/>
    <property type="molecule type" value="Genomic_DNA"/>
</dbReference>
<feature type="region of interest" description="Disordered" evidence="2">
    <location>
        <begin position="36"/>
        <end position="59"/>
    </location>
</feature>
<dbReference type="AlphaFoldDB" id="A0A4P6EDM5"/>
<evidence type="ECO:0000313" key="4">
    <source>
        <dbReference type="Proteomes" id="UP000293995"/>
    </source>
</evidence>
<proteinExistence type="inferred from homology"/>
<dbReference type="KEGG" id="mprt:ET475_05000"/>
<dbReference type="SUPFAM" id="SSF143120">
    <property type="entry name" value="YefM-like"/>
    <property type="match status" value="1"/>
</dbReference>
<sequence>MKTITVGQLRQNPTEMLADVESGATYRITRHDREVGRVVPPGSGAVLTPPKKPGPARTSRLEQMDVETAESLDALIDEMKSDW</sequence>
<accession>A0A4P6EDM5</accession>
<gene>
    <name evidence="3" type="ORF">ET475_05000</name>
</gene>